<feature type="region of interest" description="Disordered" evidence="1">
    <location>
        <begin position="366"/>
        <end position="406"/>
    </location>
</feature>
<reference evidence="2 3" key="1">
    <citation type="submission" date="2016-07" db="EMBL/GenBank/DDBJ databases">
        <title>Pervasive Adenine N6-methylation of Active Genes in Fungi.</title>
        <authorList>
            <consortium name="DOE Joint Genome Institute"/>
            <person name="Mondo S.J."/>
            <person name="Dannebaum R.O."/>
            <person name="Kuo R.C."/>
            <person name="Labutti K."/>
            <person name="Haridas S."/>
            <person name="Kuo A."/>
            <person name="Salamov A."/>
            <person name="Ahrendt S.R."/>
            <person name="Lipzen A."/>
            <person name="Sullivan W."/>
            <person name="Andreopoulos W.B."/>
            <person name="Clum A."/>
            <person name="Lindquist E."/>
            <person name="Daum C."/>
            <person name="Ramamoorthy G.K."/>
            <person name="Gryganskyi A."/>
            <person name="Culley D."/>
            <person name="Magnuson J.K."/>
            <person name="James T.Y."/>
            <person name="O'Malley M.A."/>
            <person name="Stajich J.E."/>
            <person name="Spatafora J.W."/>
            <person name="Visel A."/>
            <person name="Grigoriev I.V."/>
        </authorList>
    </citation>
    <scope>NUCLEOTIDE SEQUENCE [LARGE SCALE GENOMIC DNA]</scope>
    <source>
        <strain evidence="2 3">CBS 115471</strain>
    </source>
</reference>
<dbReference type="Proteomes" id="UP000193144">
    <property type="component" value="Unassembled WGS sequence"/>
</dbReference>
<feature type="compositionally biased region" description="Polar residues" evidence="1">
    <location>
        <begin position="278"/>
        <end position="287"/>
    </location>
</feature>
<protein>
    <submittedName>
        <fullName evidence="2">Uncharacterized protein</fullName>
    </submittedName>
</protein>
<evidence type="ECO:0000256" key="1">
    <source>
        <dbReference type="SAM" id="MobiDB-lite"/>
    </source>
</evidence>
<comment type="caution">
    <text evidence="2">The sequence shown here is derived from an EMBL/GenBank/DDBJ whole genome shotgun (WGS) entry which is preliminary data.</text>
</comment>
<gene>
    <name evidence="2" type="ORF">BCR34DRAFT_641671</name>
</gene>
<evidence type="ECO:0000313" key="3">
    <source>
        <dbReference type="Proteomes" id="UP000193144"/>
    </source>
</evidence>
<sequence>MDGFEKDDGDNEPQSTVWPDERPPPAIAALCRWRLRKMNLAQNAPKESGNGSAQFPFGSRQRLREAGPIGRRTELRRPGEPWMEFDDAASKASESGIRLQGLGSRGEQLSALGTGQWTPGAIAGHSAAGGQHVGSRGQASQQTLFCGARWQASRGAAYGYDAHREVGVVDQERRQNRWCRRRLASIPEVYPGRAVLGACRSLGDRNRPTVPKASTHPWPWFSFVVETTSGGGIIMPSPARPLRSPVFRERGGCGGGSLLLSGRSVNDAGDFLARATVSQRRPSSSTAVRPRGTLSTPAARAYSRPPNNVFQDCASRRRPAVFAVGRACSKPAGRRPLSLTTDMRKRCTEERRANPVSAPLASLIYAPSSKTQNEMKHGRPRLRTSAGPTTGQSPTGPLLLLQPPPR</sequence>
<feature type="region of interest" description="Disordered" evidence="1">
    <location>
        <begin position="1"/>
        <end position="25"/>
    </location>
</feature>
<organism evidence="2 3">
    <name type="scientific">Clohesyomyces aquaticus</name>
    <dbReference type="NCBI Taxonomy" id="1231657"/>
    <lineage>
        <taxon>Eukaryota</taxon>
        <taxon>Fungi</taxon>
        <taxon>Dikarya</taxon>
        <taxon>Ascomycota</taxon>
        <taxon>Pezizomycotina</taxon>
        <taxon>Dothideomycetes</taxon>
        <taxon>Pleosporomycetidae</taxon>
        <taxon>Pleosporales</taxon>
        <taxon>Lindgomycetaceae</taxon>
        <taxon>Clohesyomyces</taxon>
    </lineage>
</organism>
<feature type="compositionally biased region" description="Low complexity" evidence="1">
    <location>
        <begin position="387"/>
        <end position="406"/>
    </location>
</feature>
<dbReference type="AlphaFoldDB" id="A0A1Y1ZZQ0"/>
<evidence type="ECO:0000313" key="2">
    <source>
        <dbReference type="EMBL" id="ORY15674.1"/>
    </source>
</evidence>
<dbReference type="EMBL" id="MCFA01000023">
    <property type="protein sequence ID" value="ORY15674.1"/>
    <property type="molecule type" value="Genomic_DNA"/>
</dbReference>
<proteinExistence type="predicted"/>
<accession>A0A1Y1ZZQ0</accession>
<feature type="region of interest" description="Disordered" evidence="1">
    <location>
        <begin position="41"/>
        <end position="78"/>
    </location>
</feature>
<feature type="region of interest" description="Disordered" evidence="1">
    <location>
        <begin position="278"/>
        <end position="303"/>
    </location>
</feature>
<name>A0A1Y1ZZQ0_9PLEO</name>
<keyword evidence="3" id="KW-1185">Reference proteome</keyword>